<dbReference type="Gene3D" id="2.40.50.700">
    <property type="match status" value="1"/>
</dbReference>
<comment type="similarity">
    <text evidence="1">Belongs to the RNR ribonuclease family.</text>
</comment>
<dbReference type="InterPro" id="IPR012340">
    <property type="entry name" value="NA-bd_OB-fold"/>
</dbReference>
<dbReference type="PROSITE" id="PS01175">
    <property type="entry name" value="RIBONUCLEASE_II"/>
    <property type="match status" value="1"/>
</dbReference>
<protein>
    <submittedName>
        <fullName evidence="5">DIS3-like exonuclease 2</fullName>
    </submittedName>
</protein>
<feature type="domain" description="RNB" evidence="3">
    <location>
        <begin position="437"/>
        <end position="783"/>
    </location>
</feature>
<organism evidence="4 5">
    <name type="scientific">Nicrophorus vespilloides</name>
    <name type="common">Boreal carrion beetle</name>
    <dbReference type="NCBI Taxonomy" id="110193"/>
    <lineage>
        <taxon>Eukaryota</taxon>
        <taxon>Metazoa</taxon>
        <taxon>Ecdysozoa</taxon>
        <taxon>Arthropoda</taxon>
        <taxon>Hexapoda</taxon>
        <taxon>Insecta</taxon>
        <taxon>Pterygota</taxon>
        <taxon>Neoptera</taxon>
        <taxon>Endopterygota</taxon>
        <taxon>Coleoptera</taxon>
        <taxon>Polyphaga</taxon>
        <taxon>Staphyliniformia</taxon>
        <taxon>Silphidae</taxon>
        <taxon>Nicrophorinae</taxon>
        <taxon>Nicrophorus</taxon>
    </lineage>
</organism>
<dbReference type="InterPro" id="IPR001900">
    <property type="entry name" value="RNase_II/R"/>
</dbReference>
<gene>
    <name evidence="5" type="primary">LOC108568813</name>
</gene>
<evidence type="ECO:0000256" key="1">
    <source>
        <dbReference type="RuleBase" id="RU003901"/>
    </source>
</evidence>
<dbReference type="SUPFAM" id="SSF50249">
    <property type="entry name" value="Nucleic acid-binding proteins"/>
    <property type="match status" value="3"/>
</dbReference>
<name>A0ABM1NFJ8_NICVS</name>
<feature type="region of interest" description="Disordered" evidence="2">
    <location>
        <begin position="1"/>
        <end position="69"/>
    </location>
</feature>
<dbReference type="RefSeq" id="XP_017785598.1">
    <property type="nucleotide sequence ID" value="XM_017930109.1"/>
</dbReference>
<dbReference type="InterPro" id="IPR022966">
    <property type="entry name" value="RNase_II/R_CS"/>
</dbReference>
<dbReference type="GeneID" id="108568813"/>
<reference evidence="5" key="1">
    <citation type="submission" date="2025-08" db="UniProtKB">
        <authorList>
            <consortium name="RefSeq"/>
        </authorList>
    </citation>
    <scope>IDENTIFICATION</scope>
    <source>
        <tissue evidence="5">Whole Larva</tissue>
    </source>
</reference>
<feature type="compositionally biased region" description="Basic and acidic residues" evidence="2">
    <location>
        <begin position="214"/>
        <end position="226"/>
    </location>
</feature>
<dbReference type="Proteomes" id="UP000695000">
    <property type="component" value="Unplaced"/>
</dbReference>
<accession>A0ABM1NFJ8</accession>
<keyword evidence="4" id="KW-1185">Reference proteome</keyword>
<feature type="compositionally biased region" description="Basic residues" evidence="2">
    <location>
        <begin position="55"/>
        <end position="65"/>
    </location>
</feature>
<dbReference type="Gene3D" id="2.40.50.140">
    <property type="entry name" value="Nucleic acid-binding proteins"/>
    <property type="match status" value="1"/>
</dbReference>
<evidence type="ECO:0000259" key="3">
    <source>
        <dbReference type="SMART" id="SM00955"/>
    </source>
</evidence>
<proteinExistence type="inferred from homology"/>
<feature type="compositionally biased region" description="Low complexity" evidence="2">
    <location>
        <begin position="36"/>
        <end position="50"/>
    </location>
</feature>
<feature type="region of interest" description="Disordered" evidence="2">
    <location>
        <begin position="92"/>
        <end position="226"/>
    </location>
</feature>
<feature type="compositionally biased region" description="Basic residues" evidence="2">
    <location>
        <begin position="201"/>
        <end position="213"/>
    </location>
</feature>
<dbReference type="Gene3D" id="2.40.50.690">
    <property type="match status" value="1"/>
</dbReference>
<feature type="compositionally biased region" description="Polar residues" evidence="2">
    <location>
        <begin position="111"/>
        <end position="133"/>
    </location>
</feature>
<dbReference type="Pfam" id="PF00773">
    <property type="entry name" value="RNB"/>
    <property type="match status" value="1"/>
</dbReference>
<dbReference type="SMART" id="SM00955">
    <property type="entry name" value="RNB"/>
    <property type="match status" value="1"/>
</dbReference>
<dbReference type="PANTHER" id="PTHR23355">
    <property type="entry name" value="RIBONUCLEASE"/>
    <property type="match status" value="1"/>
</dbReference>
<evidence type="ECO:0000256" key="2">
    <source>
        <dbReference type="SAM" id="MobiDB-lite"/>
    </source>
</evidence>
<evidence type="ECO:0000313" key="5">
    <source>
        <dbReference type="RefSeq" id="XP_017785598.1"/>
    </source>
</evidence>
<dbReference type="PANTHER" id="PTHR23355:SF9">
    <property type="entry name" value="DIS3-LIKE EXONUCLEASE 2"/>
    <property type="match status" value="1"/>
</dbReference>
<dbReference type="InterPro" id="IPR041505">
    <property type="entry name" value="Dis3_CSD2"/>
</dbReference>
<feature type="compositionally biased region" description="Basic residues" evidence="2">
    <location>
        <begin position="136"/>
        <end position="145"/>
    </location>
</feature>
<dbReference type="InterPro" id="IPR050180">
    <property type="entry name" value="RNR_Ribonuclease"/>
</dbReference>
<evidence type="ECO:0000313" key="4">
    <source>
        <dbReference type="Proteomes" id="UP000695000"/>
    </source>
</evidence>
<sequence length="932" mass="105202">MMNMDDVQTGLEKMRLGSTKARTNQNKRDKKDVEESSSCPSSPSSSTTTPIVNGKMKKTRRKMKGVSHQARIELRSKIIAEQCAAGIDMENIIDSPTGPKHINGKIEPQPKEQSSTKATTICTAQSEQATEIIQQKQKKSKKKRGGGSSKNESPVKGVSTKVTANAVGQSVGVGGGAVHENHVGKKKNKENLQSSADVTPRKKNKKGSGKNHHDRQLNHHHVQEDDSKFEPYLCKDEVVKGLADGTLVKGVIRINPKFHTEAYVTRDDKSLQDYYIGTLTERNKALEGDVVVLRLKPEEQWRDEQPRASVVYILEKVHPRLSVGQLSMSKDKKGVIFKPRDKRVPFMTVLEVSLPANYMKNPHKFANTLFMGQLIDWPVPKFGVGSITENIGKSNDLLAETRAILLEHQVNFAPFPPDFDIFLPKFKGIPIKEYSYRENLTEECVFTIDPLTAKDLDDAVSCKRLENGNYEVGVHIADVAFHLAENTPLDEMVCSKATTTYLVDNVYHMLPQELCMMCSLLPGKENLAFSVFWEMDDDGEVLKHRFARTIIKSCCKLAYEHAQDIIENASPVASDFPDILNDCATFVEVCEAVRTLNRLAHRLREKRVKNGAIRIDQIKLGFTLDGNGDPDSYYVQQMRDANRMIEDFMLLANMTVARRIHDDFPQMAFLRCHDEPNGRMLSDVKRTLEIIGIHIGIEDSSALSQSLIKYDTGDYLGYVRHVAINHMLAKPMVRAEYFCADDRCVSDFRHFALAVPIYTHFTSPIRRYPDVMVHRLLSASLGYTPKPDWPVARIREIADNCNKQKYNAKRAGEASVDLYLAHYIEKRQPFHDDAVVVAVQEKSFDAITLNTGSQIRIYSNTFEEAVHCHTECNTYGDKQIWKMNVIFPSGEDTNAVLQVVELFQVVQVALNRKDKTNKLEARLIRPKHVKSL</sequence>
<dbReference type="Pfam" id="PF17849">
    <property type="entry name" value="OB_Dis3"/>
    <property type="match status" value="1"/>
</dbReference>